<keyword evidence="11 14" id="KW-1133">Transmembrane helix</keyword>
<keyword evidence="17" id="KW-1185">Reference proteome</keyword>
<dbReference type="GO" id="GO:0005524">
    <property type="term" value="F:ATP binding"/>
    <property type="evidence" value="ECO:0007669"/>
    <property type="project" value="UniProtKB-KW"/>
</dbReference>
<feature type="transmembrane region" description="Helical" evidence="14">
    <location>
        <begin position="98"/>
        <end position="118"/>
    </location>
</feature>
<dbReference type="SMART" id="SM00388">
    <property type="entry name" value="HisKA"/>
    <property type="match status" value="1"/>
</dbReference>
<dbReference type="Pfam" id="PF02518">
    <property type="entry name" value="HATPase_c"/>
    <property type="match status" value="1"/>
</dbReference>
<dbReference type="SMART" id="SM00387">
    <property type="entry name" value="HATPase_c"/>
    <property type="match status" value="1"/>
</dbReference>
<evidence type="ECO:0000256" key="3">
    <source>
        <dbReference type="ARBA" id="ARBA00012438"/>
    </source>
</evidence>
<evidence type="ECO:0000256" key="4">
    <source>
        <dbReference type="ARBA" id="ARBA00022475"/>
    </source>
</evidence>
<feature type="domain" description="Histidine kinase" evidence="15">
    <location>
        <begin position="213"/>
        <end position="417"/>
    </location>
</feature>
<sequence>MIAEKLLFHVLIVLMPILVVSFFVDGRKEKQSKTVLIVLLTIASIFCMVFSYEEKGLHWDLRYVLLLLAFLYGGRKAGWIVCGVLLVTRTIIDEDSLLIGYLVILAASIIFHCAYYSYQLKVQKWDRVRFSLRLSLWPSLIIVTLVGVYLVVTGDLETEIGQYITYVIVFTSTLVIATGFSILLLEQLKERIRMQEEMQRAVKMNAISELAASIAHEVRNPLTVVKGFLQLMEKDEQGKKKEYFSIALSEMKRAEEIINDYLNFAKPQMVSSKTLEVNQVLSEIINILTPYSLKENVELTFASTKELFINVDRNQFKQVLINLIKNAIEATPKNGNVHVDLKKDRTLVKITISDTGEGMSAEQLAKIGTLFYSTKEQGTGLGTMVSFRIIEDMGGTLRFESKLQQGTSVTIILPLVQIVQNEKAIKNNCS</sequence>
<dbReference type="PANTHER" id="PTHR43065">
    <property type="entry name" value="SENSOR HISTIDINE KINASE"/>
    <property type="match status" value="1"/>
</dbReference>
<protein>
    <recommendedName>
        <fullName evidence="3">histidine kinase</fullName>
        <ecNumber evidence="3">2.7.13.3</ecNumber>
    </recommendedName>
</protein>
<evidence type="ECO:0000256" key="8">
    <source>
        <dbReference type="ARBA" id="ARBA00022741"/>
    </source>
</evidence>
<dbReference type="SUPFAM" id="SSF47384">
    <property type="entry name" value="Homodimeric domain of signal transducing histidine kinase"/>
    <property type="match status" value="1"/>
</dbReference>
<dbReference type="CDD" id="cd00082">
    <property type="entry name" value="HisKA"/>
    <property type="match status" value="1"/>
</dbReference>
<keyword evidence="7 14" id="KW-0812">Transmembrane</keyword>
<dbReference type="PROSITE" id="PS50109">
    <property type="entry name" value="HIS_KIN"/>
    <property type="match status" value="1"/>
</dbReference>
<dbReference type="Gene3D" id="1.10.287.130">
    <property type="match status" value="1"/>
</dbReference>
<evidence type="ECO:0000256" key="6">
    <source>
        <dbReference type="ARBA" id="ARBA00022679"/>
    </source>
</evidence>
<dbReference type="RefSeq" id="WP_273845996.1">
    <property type="nucleotide sequence ID" value="NZ_JAQQWT010000015.1"/>
</dbReference>
<feature type="transmembrane region" description="Helical" evidence="14">
    <location>
        <begin position="130"/>
        <end position="151"/>
    </location>
</feature>
<dbReference type="SUPFAM" id="SSF55874">
    <property type="entry name" value="ATPase domain of HSP90 chaperone/DNA topoisomerase II/histidine kinase"/>
    <property type="match status" value="1"/>
</dbReference>
<evidence type="ECO:0000313" key="17">
    <source>
        <dbReference type="Proteomes" id="UP001589833"/>
    </source>
</evidence>
<feature type="transmembrane region" description="Helical" evidence="14">
    <location>
        <begin position="64"/>
        <end position="92"/>
    </location>
</feature>
<comment type="subcellular location">
    <subcellularLocation>
        <location evidence="2">Cell membrane</location>
        <topology evidence="2">Multi-pass membrane protein</topology>
    </subcellularLocation>
</comment>
<dbReference type="InterPro" id="IPR004358">
    <property type="entry name" value="Sig_transdc_His_kin-like_C"/>
</dbReference>
<keyword evidence="9" id="KW-0418">Kinase</keyword>
<dbReference type="InterPro" id="IPR036097">
    <property type="entry name" value="HisK_dim/P_sf"/>
</dbReference>
<evidence type="ECO:0000313" key="16">
    <source>
        <dbReference type="EMBL" id="MFC0557442.1"/>
    </source>
</evidence>
<evidence type="ECO:0000256" key="7">
    <source>
        <dbReference type="ARBA" id="ARBA00022692"/>
    </source>
</evidence>
<dbReference type="InterPro" id="IPR036890">
    <property type="entry name" value="HATPase_C_sf"/>
</dbReference>
<accession>A0ABV6N9J7</accession>
<evidence type="ECO:0000256" key="13">
    <source>
        <dbReference type="ARBA" id="ARBA00023136"/>
    </source>
</evidence>
<dbReference type="Pfam" id="PF00512">
    <property type="entry name" value="HisKA"/>
    <property type="match status" value="1"/>
</dbReference>
<proteinExistence type="predicted"/>
<name>A0ABV6N9J7_9BACI</name>
<dbReference type="Gene3D" id="3.30.565.10">
    <property type="entry name" value="Histidine kinase-like ATPase, C-terminal domain"/>
    <property type="match status" value="1"/>
</dbReference>
<evidence type="ECO:0000256" key="2">
    <source>
        <dbReference type="ARBA" id="ARBA00004651"/>
    </source>
</evidence>
<comment type="caution">
    <text evidence="16">The sequence shown here is derived from an EMBL/GenBank/DDBJ whole genome shotgun (WGS) entry which is preliminary data.</text>
</comment>
<evidence type="ECO:0000256" key="1">
    <source>
        <dbReference type="ARBA" id="ARBA00000085"/>
    </source>
</evidence>
<feature type="transmembrane region" description="Helical" evidence="14">
    <location>
        <begin position="36"/>
        <end position="52"/>
    </location>
</feature>
<dbReference type="EC" id="2.7.13.3" evidence="3"/>
<dbReference type="PRINTS" id="PR00344">
    <property type="entry name" value="BCTRLSENSOR"/>
</dbReference>
<evidence type="ECO:0000256" key="14">
    <source>
        <dbReference type="SAM" id="Phobius"/>
    </source>
</evidence>
<evidence type="ECO:0000256" key="10">
    <source>
        <dbReference type="ARBA" id="ARBA00022840"/>
    </source>
</evidence>
<keyword evidence="8" id="KW-0547">Nucleotide-binding</keyword>
<keyword evidence="5" id="KW-0597">Phosphoprotein</keyword>
<comment type="catalytic activity">
    <reaction evidence="1">
        <text>ATP + protein L-histidine = ADP + protein N-phospho-L-histidine.</text>
        <dbReference type="EC" id="2.7.13.3"/>
    </reaction>
</comment>
<feature type="transmembrane region" description="Helical" evidence="14">
    <location>
        <begin position="163"/>
        <end position="185"/>
    </location>
</feature>
<evidence type="ECO:0000256" key="5">
    <source>
        <dbReference type="ARBA" id="ARBA00022553"/>
    </source>
</evidence>
<dbReference type="CDD" id="cd00075">
    <property type="entry name" value="HATPase"/>
    <property type="match status" value="1"/>
</dbReference>
<dbReference type="Pfam" id="PF07694">
    <property type="entry name" value="5TM-5TMR_LYT"/>
    <property type="match status" value="1"/>
</dbReference>
<dbReference type="InterPro" id="IPR005467">
    <property type="entry name" value="His_kinase_dom"/>
</dbReference>
<reference evidence="16 17" key="1">
    <citation type="submission" date="2024-09" db="EMBL/GenBank/DDBJ databases">
        <authorList>
            <person name="Sun Q."/>
            <person name="Mori K."/>
        </authorList>
    </citation>
    <scope>NUCLEOTIDE SEQUENCE [LARGE SCALE GENOMIC DNA]</scope>
    <source>
        <strain evidence="16 17">NCAIM B.02301</strain>
    </source>
</reference>
<dbReference type="EMBL" id="JBHLTR010000001">
    <property type="protein sequence ID" value="MFC0557442.1"/>
    <property type="molecule type" value="Genomic_DNA"/>
</dbReference>
<keyword evidence="10 16" id="KW-0067">ATP-binding</keyword>
<keyword evidence="4" id="KW-1003">Cell membrane</keyword>
<organism evidence="16 17">
    <name type="scientific">Halalkalibacter alkalisediminis</name>
    <dbReference type="NCBI Taxonomy" id="935616"/>
    <lineage>
        <taxon>Bacteria</taxon>
        <taxon>Bacillati</taxon>
        <taxon>Bacillota</taxon>
        <taxon>Bacilli</taxon>
        <taxon>Bacillales</taxon>
        <taxon>Bacillaceae</taxon>
        <taxon>Halalkalibacter</taxon>
    </lineage>
</organism>
<keyword evidence="6" id="KW-0808">Transferase</keyword>
<dbReference type="InterPro" id="IPR003594">
    <property type="entry name" value="HATPase_dom"/>
</dbReference>
<dbReference type="InterPro" id="IPR011620">
    <property type="entry name" value="Sig_transdc_His_kinase_LytS_TM"/>
</dbReference>
<keyword evidence="13 14" id="KW-0472">Membrane</keyword>
<gene>
    <name evidence="16" type="ORF">ACFFH4_00045</name>
</gene>
<dbReference type="Proteomes" id="UP001589833">
    <property type="component" value="Unassembled WGS sequence"/>
</dbReference>
<keyword evidence="12" id="KW-0902">Two-component regulatory system</keyword>
<evidence type="ECO:0000256" key="9">
    <source>
        <dbReference type="ARBA" id="ARBA00022777"/>
    </source>
</evidence>
<dbReference type="PANTHER" id="PTHR43065:SF46">
    <property type="entry name" value="C4-DICARBOXYLATE TRANSPORT SENSOR PROTEIN DCTB"/>
    <property type="match status" value="1"/>
</dbReference>
<evidence type="ECO:0000256" key="12">
    <source>
        <dbReference type="ARBA" id="ARBA00023012"/>
    </source>
</evidence>
<dbReference type="InterPro" id="IPR003661">
    <property type="entry name" value="HisK_dim/P_dom"/>
</dbReference>
<feature type="transmembrane region" description="Helical" evidence="14">
    <location>
        <begin position="7"/>
        <end position="24"/>
    </location>
</feature>
<evidence type="ECO:0000256" key="11">
    <source>
        <dbReference type="ARBA" id="ARBA00022989"/>
    </source>
</evidence>
<evidence type="ECO:0000259" key="15">
    <source>
        <dbReference type="PROSITE" id="PS50109"/>
    </source>
</evidence>